<dbReference type="Gene3D" id="3.40.20.10">
    <property type="entry name" value="Severin"/>
    <property type="match status" value="3"/>
</dbReference>
<feature type="non-terminal residue" evidence="1">
    <location>
        <position position="321"/>
    </location>
</feature>
<dbReference type="InterPro" id="IPR007122">
    <property type="entry name" value="Villin/Gelsolin"/>
</dbReference>
<dbReference type="PANTHER" id="PTHR11977:SF57">
    <property type="entry name" value="VILLIN-LIKE PROTEIN QUAIL"/>
    <property type="match status" value="1"/>
</dbReference>
<dbReference type="STRING" id="188477.A0A3S1B2B9"/>
<dbReference type="GO" id="GO:0051016">
    <property type="term" value="P:barbed-end actin filament capping"/>
    <property type="evidence" value="ECO:0007669"/>
    <property type="project" value="TreeGrafter"/>
</dbReference>
<feature type="non-terminal residue" evidence="1">
    <location>
        <position position="1"/>
    </location>
</feature>
<dbReference type="AlphaFoldDB" id="A0A3S1B2B9"/>
<gene>
    <name evidence="1" type="ORF">EGW08_014055</name>
</gene>
<accession>A0A3S1B2B9</accession>
<dbReference type="EMBL" id="RQTK01000526">
    <property type="protein sequence ID" value="RUS78196.1"/>
    <property type="molecule type" value="Genomic_DNA"/>
</dbReference>
<dbReference type="OrthoDB" id="6375767at2759"/>
<dbReference type="Proteomes" id="UP000271974">
    <property type="component" value="Unassembled WGS sequence"/>
</dbReference>
<comment type="caution">
    <text evidence="1">The sequence shown here is derived from an EMBL/GenBank/DDBJ whole genome shotgun (WGS) entry which is preliminary data.</text>
</comment>
<evidence type="ECO:0000313" key="2">
    <source>
        <dbReference type="Proteomes" id="UP000271974"/>
    </source>
</evidence>
<reference evidence="1 2" key="1">
    <citation type="submission" date="2019-01" db="EMBL/GenBank/DDBJ databases">
        <title>A draft genome assembly of the solar-powered sea slug Elysia chlorotica.</title>
        <authorList>
            <person name="Cai H."/>
            <person name="Li Q."/>
            <person name="Fang X."/>
            <person name="Li J."/>
            <person name="Curtis N.E."/>
            <person name="Altenburger A."/>
            <person name="Shibata T."/>
            <person name="Feng M."/>
            <person name="Maeda T."/>
            <person name="Schwartz J.A."/>
            <person name="Shigenobu S."/>
            <person name="Lundholm N."/>
            <person name="Nishiyama T."/>
            <person name="Yang H."/>
            <person name="Hasebe M."/>
            <person name="Li S."/>
            <person name="Pierce S.K."/>
            <person name="Wang J."/>
        </authorList>
    </citation>
    <scope>NUCLEOTIDE SEQUENCE [LARGE SCALE GENOMIC DNA]</scope>
    <source>
        <strain evidence="1">EC2010</strain>
        <tissue evidence="1">Whole organism of an adult</tissue>
    </source>
</reference>
<dbReference type="SUPFAM" id="SSF55753">
    <property type="entry name" value="Actin depolymerizing proteins"/>
    <property type="match status" value="3"/>
</dbReference>
<proteinExistence type="predicted"/>
<dbReference type="GO" id="GO:0008154">
    <property type="term" value="P:actin polymerization or depolymerization"/>
    <property type="evidence" value="ECO:0007669"/>
    <property type="project" value="TreeGrafter"/>
</dbReference>
<sequence>VHAKQADVGFFHQGNCYIVLQVDADDTTYLHMWQGSLSIASEQEAMRKHLEKVDRTLEGASFLSIEHEGHETSTFLSHFEDGIVVVEGKRRQPISRASKYIKRLYRVDGLKYSRAICRECVRSEADDDSILILDGYPRMYVWMGRSTDYVLRIKAMRLAKKMRTWQRDGKGHIVVIDATQMQMSEAFLLKLQDDNNDLKGNCEDVERGKLLSTEPQLRHLYRLNGDRVLYDMPLVARQPLQQKYLTSTDCYLLDSGPSQPVLAWVGIEADSDALYSALHRAQAYTQHHNYPNHTAVCRLTEGEEPGDFKRVFCWWRDRAIK</sequence>
<name>A0A3S1B2B9_ELYCH</name>
<dbReference type="GO" id="GO:0005737">
    <property type="term" value="C:cytoplasm"/>
    <property type="evidence" value="ECO:0007669"/>
    <property type="project" value="TreeGrafter"/>
</dbReference>
<dbReference type="GO" id="GO:0051015">
    <property type="term" value="F:actin filament binding"/>
    <property type="evidence" value="ECO:0007669"/>
    <property type="project" value="InterPro"/>
</dbReference>
<dbReference type="SMART" id="SM00262">
    <property type="entry name" value="GEL"/>
    <property type="match status" value="2"/>
</dbReference>
<evidence type="ECO:0008006" key="3">
    <source>
        <dbReference type="Google" id="ProtNLM"/>
    </source>
</evidence>
<dbReference type="GO" id="GO:0015629">
    <property type="term" value="C:actin cytoskeleton"/>
    <property type="evidence" value="ECO:0007669"/>
    <property type="project" value="TreeGrafter"/>
</dbReference>
<protein>
    <recommendedName>
        <fullName evidence="3">Gelsolin-like domain-containing protein</fullName>
    </recommendedName>
</protein>
<dbReference type="PANTHER" id="PTHR11977">
    <property type="entry name" value="VILLIN"/>
    <property type="match status" value="1"/>
</dbReference>
<dbReference type="GO" id="GO:0005546">
    <property type="term" value="F:phosphatidylinositol-4,5-bisphosphate binding"/>
    <property type="evidence" value="ECO:0007669"/>
    <property type="project" value="TreeGrafter"/>
</dbReference>
<keyword evidence="2" id="KW-1185">Reference proteome</keyword>
<dbReference type="GO" id="GO:0051014">
    <property type="term" value="P:actin filament severing"/>
    <property type="evidence" value="ECO:0007669"/>
    <property type="project" value="TreeGrafter"/>
</dbReference>
<organism evidence="1 2">
    <name type="scientific">Elysia chlorotica</name>
    <name type="common">Eastern emerald elysia</name>
    <name type="synonym">Sea slug</name>
    <dbReference type="NCBI Taxonomy" id="188477"/>
    <lineage>
        <taxon>Eukaryota</taxon>
        <taxon>Metazoa</taxon>
        <taxon>Spiralia</taxon>
        <taxon>Lophotrochozoa</taxon>
        <taxon>Mollusca</taxon>
        <taxon>Gastropoda</taxon>
        <taxon>Heterobranchia</taxon>
        <taxon>Euthyneura</taxon>
        <taxon>Panpulmonata</taxon>
        <taxon>Sacoglossa</taxon>
        <taxon>Placobranchoidea</taxon>
        <taxon>Plakobranchidae</taxon>
        <taxon>Elysia</taxon>
    </lineage>
</organism>
<dbReference type="InterPro" id="IPR029006">
    <property type="entry name" value="ADF-H/Gelsolin-like_dom_sf"/>
</dbReference>
<evidence type="ECO:0000313" key="1">
    <source>
        <dbReference type="EMBL" id="RUS78196.1"/>
    </source>
</evidence>